<proteinExistence type="predicted"/>
<dbReference type="AlphaFoldDB" id="A0AAV4TKV2"/>
<name>A0AAV4TKV2_CAEEX</name>
<dbReference type="InterPro" id="IPR001878">
    <property type="entry name" value="Znf_CCHC"/>
</dbReference>
<dbReference type="PROSITE" id="PS50158">
    <property type="entry name" value="ZF_CCHC"/>
    <property type="match status" value="1"/>
</dbReference>
<protein>
    <recommendedName>
        <fullName evidence="2">CCHC-type domain-containing protein</fullName>
    </recommendedName>
</protein>
<keyword evidence="1" id="KW-0479">Metal-binding</keyword>
<keyword evidence="1" id="KW-0862">Zinc</keyword>
<evidence type="ECO:0000256" key="1">
    <source>
        <dbReference type="PROSITE-ProRule" id="PRU00047"/>
    </source>
</evidence>
<keyword evidence="4" id="KW-1185">Reference proteome</keyword>
<evidence type="ECO:0000313" key="4">
    <source>
        <dbReference type="Proteomes" id="UP001054945"/>
    </source>
</evidence>
<evidence type="ECO:0000259" key="2">
    <source>
        <dbReference type="PROSITE" id="PS50158"/>
    </source>
</evidence>
<accession>A0AAV4TKV2</accession>
<comment type="caution">
    <text evidence="3">The sequence shown here is derived from an EMBL/GenBank/DDBJ whole genome shotgun (WGS) entry which is preliminary data.</text>
</comment>
<keyword evidence="1" id="KW-0863">Zinc-finger</keyword>
<feature type="domain" description="CCHC-type" evidence="2">
    <location>
        <begin position="21"/>
        <end position="35"/>
    </location>
</feature>
<dbReference type="Proteomes" id="UP001054945">
    <property type="component" value="Unassembled WGS sequence"/>
</dbReference>
<dbReference type="EMBL" id="BPLR01011475">
    <property type="protein sequence ID" value="GIY46750.1"/>
    <property type="molecule type" value="Genomic_DNA"/>
</dbReference>
<evidence type="ECO:0000313" key="3">
    <source>
        <dbReference type="EMBL" id="GIY46750.1"/>
    </source>
</evidence>
<reference evidence="3 4" key="1">
    <citation type="submission" date="2021-06" db="EMBL/GenBank/DDBJ databases">
        <title>Caerostris extrusa draft genome.</title>
        <authorList>
            <person name="Kono N."/>
            <person name="Arakawa K."/>
        </authorList>
    </citation>
    <scope>NUCLEOTIDE SEQUENCE [LARGE SCALE GENOMIC DNA]</scope>
</reference>
<gene>
    <name evidence="3" type="ORF">CEXT_754961</name>
</gene>
<organism evidence="3 4">
    <name type="scientific">Caerostris extrusa</name>
    <name type="common">Bark spider</name>
    <name type="synonym">Caerostris bankana</name>
    <dbReference type="NCBI Taxonomy" id="172846"/>
    <lineage>
        <taxon>Eukaryota</taxon>
        <taxon>Metazoa</taxon>
        <taxon>Ecdysozoa</taxon>
        <taxon>Arthropoda</taxon>
        <taxon>Chelicerata</taxon>
        <taxon>Arachnida</taxon>
        <taxon>Araneae</taxon>
        <taxon>Araneomorphae</taxon>
        <taxon>Entelegynae</taxon>
        <taxon>Araneoidea</taxon>
        <taxon>Araneidae</taxon>
        <taxon>Caerostris</taxon>
    </lineage>
</organism>
<dbReference type="GO" id="GO:0008270">
    <property type="term" value="F:zinc ion binding"/>
    <property type="evidence" value="ECO:0007669"/>
    <property type="project" value="UniProtKB-KW"/>
</dbReference>
<dbReference type="GO" id="GO:0003676">
    <property type="term" value="F:nucleic acid binding"/>
    <property type="evidence" value="ECO:0007669"/>
    <property type="project" value="InterPro"/>
</dbReference>
<sequence length="135" mass="15437">MKRSQKEGEKSSFDLASKSIKCFRCNNFGHESSQCLSVQPEVINELTIVSSKLDMHKIVSIDSNTFEYLIHTGSPVRLVRENGLPDSWTAIVKLYKIKVITSGKSQIQPPFFPLKPRLKRKIPFFETDIWALIHS</sequence>